<proteinExistence type="predicted"/>
<protein>
    <submittedName>
        <fullName evidence="1">Uncharacterized protein</fullName>
    </submittedName>
</protein>
<accession>A0A2A5JBD6</accession>
<dbReference type="AlphaFoldDB" id="A0A2A5JBD6"/>
<organism evidence="1 2">
    <name type="scientific">Rhodococcus qingshengii</name>
    <dbReference type="NCBI Taxonomy" id="334542"/>
    <lineage>
        <taxon>Bacteria</taxon>
        <taxon>Bacillati</taxon>
        <taxon>Actinomycetota</taxon>
        <taxon>Actinomycetes</taxon>
        <taxon>Mycobacteriales</taxon>
        <taxon>Nocardiaceae</taxon>
        <taxon>Rhodococcus</taxon>
        <taxon>Rhodococcus erythropolis group</taxon>
    </lineage>
</organism>
<reference evidence="1 2" key="1">
    <citation type="submission" date="2017-07" db="EMBL/GenBank/DDBJ databases">
        <title>Draft sequence of Rhodococcus enclensis 23b-28.</title>
        <authorList>
            <person name="Besaury L."/>
            <person name="Sancelme M."/>
            <person name="Amato P."/>
            <person name="Lallement A."/>
            <person name="Delort A.-M."/>
        </authorList>
    </citation>
    <scope>NUCLEOTIDE SEQUENCE [LARGE SCALE GENOMIC DNA]</scope>
    <source>
        <strain evidence="1 2">23b-28</strain>
    </source>
</reference>
<name>A0A2A5JBD6_RHOSG</name>
<gene>
    <name evidence="1" type="ORF">CHR55_13670</name>
</gene>
<evidence type="ECO:0000313" key="1">
    <source>
        <dbReference type="EMBL" id="PCK26843.1"/>
    </source>
</evidence>
<dbReference type="Proteomes" id="UP000230886">
    <property type="component" value="Unassembled WGS sequence"/>
</dbReference>
<comment type="caution">
    <text evidence="1">The sequence shown here is derived from an EMBL/GenBank/DDBJ whole genome shotgun (WGS) entry which is preliminary data.</text>
</comment>
<evidence type="ECO:0000313" key="2">
    <source>
        <dbReference type="Proteomes" id="UP000230886"/>
    </source>
</evidence>
<dbReference type="EMBL" id="NOVD01000007">
    <property type="protein sequence ID" value="PCK26843.1"/>
    <property type="molecule type" value="Genomic_DNA"/>
</dbReference>
<sequence length="70" mass="7065">MVPAIETVDDAVDRTSGRASVTCHAEAIGGGVSVQTADPAPASVRALSSVAGEDVADEVVVEMCALRFCC</sequence>